<gene>
    <name evidence="3" type="ORF">EV138_6219</name>
</gene>
<feature type="region of interest" description="Disordered" evidence="1">
    <location>
        <begin position="210"/>
        <end position="255"/>
    </location>
</feature>
<feature type="transmembrane region" description="Helical" evidence="2">
    <location>
        <begin position="122"/>
        <end position="143"/>
    </location>
</feature>
<dbReference type="Pfam" id="PF14333">
    <property type="entry name" value="DUF4389"/>
    <property type="match status" value="2"/>
</dbReference>
<reference evidence="3 4" key="1">
    <citation type="submission" date="2019-03" db="EMBL/GenBank/DDBJ databases">
        <title>Genomic Encyclopedia of Type Strains, Phase III (KMG-III): the genomes of soil and plant-associated and newly described type strains.</title>
        <authorList>
            <person name="Whitman W."/>
        </authorList>
    </citation>
    <scope>NUCLEOTIDE SEQUENCE [LARGE SCALE GENOMIC DNA]</scope>
    <source>
        <strain evidence="3 4">VKM Ac-2575</strain>
    </source>
</reference>
<dbReference type="Proteomes" id="UP000295151">
    <property type="component" value="Unassembled WGS sequence"/>
</dbReference>
<keyword evidence="2" id="KW-0812">Transmembrane</keyword>
<name>A0A4R7SXL6_9ACTN</name>
<evidence type="ECO:0000313" key="4">
    <source>
        <dbReference type="Proteomes" id="UP000295151"/>
    </source>
</evidence>
<dbReference type="RefSeq" id="WP_133983221.1">
    <property type="nucleotide sequence ID" value="NZ_SOCE01000002.1"/>
</dbReference>
<evidence type="ECO:0000313" key="3">
    <source>
        <dbReference type="EMBL" id="TDU83755.1"/>
    </source>
</evidence>
<sequence length="489" mass="52352">MTNYPVRLVGTPDPAVSRGLWLVKWLLAIPHYIVLAFLWLAFAVLTVVAFFAVLFTGRYPQSIFTFNTGVLRWTWRVGFYAYSALGTDRYPPFTLTDVPDYPARLIVDHPPRLSRGLVLVKWVLAIPHLLVLALLLGGGPYLADRAGDSGPYLAGGGLIGLLVLIAGVVLLFTGRYPRDLFDLIIGLNRWTYRVAGYVFLMTDEYPPFRLDTGPGDQAGNGTPVQDRLAGTTTTPQPQFVGGPDPRPPAVRPDVTAQRWSPGRVVSIIAGALLVTIAFGLIPTGAAGLLLDRTGRDSSGYVATDLRPFSSPGYALSTSPDALHFGPKWLMNRVLGDIRVTGTSATAVPLFIGIAPARDASSYLDGVEHSVVARLDGNHADPVYQYQPGTAPAAAPDTQKFWVASTSGTGRQSVTWQPRAGDWTVVVLNADGSRAVQADLGVGATVPWLDDLSFSLIGLGLLLLLGGAVLIALPLRNRPTPVTDHTTAGV</sequence>
<feature type="transmembrane region" description="Helical" evidence="2">
    <location>
        <begin position="451"/>
        <end position="472"/>
    </location>
</feature>
<feature type="transmembrane region" description="Helical" evidence="2">
    <location>
        <begin position="29"/>
        <end position="55"/>
    </location>
</feature>
<protein>
    <submittedName>
        <fullName evidence="3">Uncharacterized protein DUF4389</fullName>
    </submittedName>
</protein>
<feature type="transmembrane region" description="Helical" evidence="2">
    <location>
        <begin position="267"/>
        <end position="290"/>
    </location>
</feature>
<keyword evidence="4" id="KW-1185">Reference proteome</keyword>
<keyword evidence="2" id="KW-0472">Membrane</keyword>
<accession>A0A4R7SXL6</accession>
<evidence type="ECO:0000256" key="2">
    <source>
        <dbReference type="SAM" id="Phobius"/>
    </source>
</evidence>
<evidence type="ECO:0000256" key="1">
    <source>
        <dbReference type="SAM" id="MobiDB-lite"/>
    </source>
</evidence>
<dbReference type="AlphaFoldDB" id="A0A4R7SXL6"/>
<dbReference type="EMBL" id="SOCE01000002">
    <property type="protein sequence ID" value="TDU83755.1"/>
    <property type="molecule type" value="Genomic_DNA"/>
</dbReference>
<dbReference type="OrthoDB" id="156718at2"/>
<feature type="transmembrane region" description="Helical" evidence="2">
    <location>
        <begin position="149"/>
        <end position="172"/>
    </location>
</feature>
<proteinExistence type="predicted"/>
<keyword evidence="2" id="KW-1133">Transmembrane helix</keyword>
<comment type="caution">
    <text evidence="3">The sequence shown here is derived from an EMBL/GenBank/DDBJ whole genome shotgun (WGS) entry which is preliminary data.</text>
</comment>
<organism evidence="3 4">
    <name type="scientific">Kribbella voronezhensis</name>
    <dbReference type="NCBI Taxonomy" id="2512212"/>
    <lineage>
        <taxon>Bacteria</taxon>
        <taxon>Bacillati</taxon>
        <taxon>Actinomycetota</taxon>
        <taxon>Actinomycetes</taxon>
        <taxon>Propionibacteriales</taxon>
        <taxon>Kribbellaceae</taxon>
        <taxon>Kribbella</taxon>
    </lineage>
</organism>
<dbReference type="InterPro" id="IPR025498">
    <property type="entry name" value="DUF4389"/>
</dbReference>